<dbReference type="FunFam" id="1.20.120.80:FF:000002">
    <property type="entry name" value="Cytochrome c oxidase subunit 3"/>
    <property type="match status" value="1"/>
</dbReference>
<accession>C4NCI6</accession>
<feature type="transmembrane region" description="Helical" evidence="10">
    <location>
        <begin position="130"/>
        <end position="152"/>
    </location>
</feature>
<reference evidence="12" key="2">
    <citation type="journal article" date="2009" name="Mol. Phylogenet. Evol.">
        <title>Phylogenetic approaches for the analysis of mitochondrial genome sequence data in the Hymenoptera--a lineage with both rapidly and slowly evolving mitochondrial genomes.</title>
        <authorList>
            <person name="Dowton M."/>
            <person name="Cameron S.L."/>
            <person name="Austin A.D."/>
            <person name="Whiting M.F."/>
        </authorList>
    </citation>
    <scope>NUCLEOTIDE SEQUENCE</scope>
</reference>
<evidence type="ECO:0000256" key="3">
    <source>
        <dbReference type="ARBA" id="ARBA00011164"/>
    </source>
</evidence>
<feature type="transmembrane region" description="Helical" evidence="10">
    <location>
        <begin position="20"/>
        <end position="38"/>
    </location>
</feature>
<sequence>MNKSFNHNHPYHMVTNSPWPLLSSFSLMMLLSGSVMFFHEKNINLMMLGLISLLMCMFQWWRDVIRESTFQGMHNSFIMKLLRLGMILFIISEIFFFLSLFWTFFHMSLSPSIEIGSKWPPKMIKIFDPYSIPLLNTIVLLSSGISITWTHYSLINYNKKNSLFSLYLTIFLGMYFTLLQYLEYKEASFTISDSVYGSIFFLLTGFHGIHVIIGTLFIIISLIRINFNHFSNNHHFGFEASAWYWHFVDVVWLFVYSFIYWWTY</sequence>
<keyword evidence="9 12" id="KW-0496">Mitochondrion</keyword>
<name>C4NCI6_9HYME</name>
<proteinExistence type="inferred from homology"/>
<feature type="transmembrane region" description="Helical" evidence="10">
    <location>
        <begin position="194"/>
        <end position="223"/>
    </location>
</feature>
<feature type="transmembrane region" description="Helical" evidence="10">
    <location>
        <begin position="45"/>
        <end position="61"/>
    </location>
</feature>
<evidence type="ECO:0000256" key="8">
    <source>
        <dbReference type="ARBA" id="ARBA00023136"/>
    </source>
</evidence>
<dbReference type="GO" id="GO:0006123">
    <property type="term" value="P:mitochondrial electron transport, cytochrome c to oxygen"/>
    <property type="evidence" value="ECO:0007669"/>
    <property type="project" value="UniProtKB-ARBA"/>
</dbReference>
<dbReference type="GO" id="GO:0004129">
    <property type="term" value="F:cytochrome-c oxidase activity"/>
    <property type="evidence" value="ECO:0007669"/>
    <property type="project" value="InterPro"/>
</dbReference>
<dbReference type="GO" id="GO:0045277">
    <property type="term" value="C:respiratory chain complex IV"/>
    <property type="evidence" value="ECO:0007669"/>
    <property type="project" value="UniProtKB-ARBA"/>
</dbReference>
<dbReference type="Gene3D" id="1.20.120.80">
    <property type="entry name" value="Cytochrome c oxidase, subunit III, four-helix bundle"/>
    <property type="match status" value="1"/>
</dbReference>
<dbReference type="EMBL" id="FJ478177">
    <property type="protein sequence ID" value="ACJ69630.1"/>
    <property type="molecule type" value="Genomic_DNA"/>
</dbReference>
<dbReference type="InterPro" id="IPR013833">
    <property type="entry name" value="Cyt_c_oxidase_su3_a-hlx"/>
</dbReference>
<dbReference type="InterPro" id="IPR024791">
    <property type="entry name" value="Cyt_c/ubiquinol_Oxase_su3"/>
</dbReference>
<dbReference type="InterPro" id="IPR000298">
    <property type="entry name" value="Cyt_c_oxidase-like_su3"/>
</dbReference>
<dbReference type="FunFam" id="1.10.287.70:FF:000082">
    <property type="entry name" value="Cytochrome c oxidase subunit 3"/>
    <property type="match status" value="1"/>
</dbReference>
<feature type="transmembrane region" description="Helical" evidence="10">
    <location>
        <begin position="164"/>
        <end position="182"/>
    </location>
</feature>
<keyword evidence="8 10" id="KW-0472">Membrane</keyword>
<dbReference type="Pfam" id="PF00510">
    <property type="entry name" value="COX3"/>
    <property type="match status" value="1"/>
</dbReference>
<feature type="transmembrane region" description="Helical" evidence="10">
    <location>
        <begin position="81"/>
        <end position="109"/>
    </location>
</feature>
<dbReference type="PROSITE" id="PS50253">
    <property type="entry name" value="COX3"/>
    <property type="match status" value="1"/>
</dbReference>
<dbReference type="PANTHER" id="PTHR11403">
    <property type="entry name" value="CYTOCHROME C OXIDASE SUBUNIT III"/>
    <property type="match status" value="1"/>
</dbReference>
<geneLocation type="mitochondrion" evidence="12"/>
<dbReference type="SUPFAM" id="SSF81452">
    <property type="entry name" value="Cytochrome c oxidase subunit III-like"/>
    <property type="match status" value="1"/>
</dbReference>
<dbReference type="AlphaFoldDB" id="C4NCI6"/>
<evidence type="ECO:0000259" key="11">
    <source>
        <dbReference type="PROSITE" id="PS50253"/>
    </source>
</evidence>
<evidence type="ECO:0000256" key="4">
    <source>
        <dbReference type="ARBA" id="ARBA00015944"/>
    </source>
</evidence>
<dbReference type="Gene3D" id="1.10.287.70">
    <property type="match status" value="1"/>
</dbReference>
<reference evidence="12" key="1">
    <citation type="journal article" date="2009" name="Mol. Biol. Evol.">
        <title>Characterization of 67 mitochondrial tRNA gene rearrangements in the Hymenoptera suggests that mitochondrial tRNA gene position is selectively neutral.</title>
        <authorList>
            <person name="Dowton M."/>
            <person name="Cameron S.L."/>
            <person name="Dowavic J.I."/>
            <person name="Austin A.D."/>
            <person name="Whiting M.F."/>
        </authorList>
    </citation>
    <scope>NUCLEOTIDE SEQUENCE</scope>
</reference>
<evidence type="ECO:0000256" key="9">
    <source>
        <dbReference type="RuleBase" id="RU003375"/>
    </source>
</evidence>
<dbReference type="GO" id="GO:0005739">
    <property type="term" value="C:mitochondrion"/>
    <property type="evidence" value="ECO:0007669"/>
    <property type="project" value="TreeGrafter"/>
</dbReference>
<protein>
    <recommendedName>
        <fullName evidence="4 9">Cytochrome c oxidase subunit 3</fullName>
    </recommendedName>
</protein>
<organism evidence="12">
    <name type="scientific">Enicospilus sp. MD-2008</name>
    <dbReference type="NCBI Taxonomy" id="576951"/>
    <lineage>
        <taxon>Eukaryota</taxon>
        <taxon>Metazoa</taxon>
        <taxon>Ecdysozoa</taxon>
        <taxon>Arthropoda</taxon>
        <taxon>Hexapoda</taxon>
        <taxon>Insecta</taxon>
        <taxon>Pterygota</taxon>
        <taxon>Neoptera</taxon>
        <taxon>Endopterygota</taxon>
        <taxon>Hymenoptera</taxon>
        <taxon>Apocrita</taxon>
        <taxon>Ichneumonoidea</taxon>
        <taxon>Ichneumonidae</taxon>
        <taxon>Ophioninae</taxon>
        <taxon>Enicospilus</taxon>
    </lineage>
</organism>
<comment type="similarity">
    <text evidence="2 9">Belongs to the cytochrome c oxidase subunit 3 family.</text>
</comment>
<keyword evidence="6" id="KW-1278">Translocase</keyword>
<comment type="subcellular location">
    <subcellularLocation>
        <location evidence="1">Membrane</location>
        <topology evidence="1">Multi-pass membrane protein</topology>
    </subcellularLocation>
</comment>
<keyword evidence="5 9" id="KW-0812">Transmembrane</keyword>
<gene>
    <name evidence="12" type="primary">COIII</name>
</gene>
<dbReference type="PANTHER" id="PTHR11403:SF7">
    <property type="entry name" value="CYTOCHROME C OXIDASE SUBUNIT 3"/>
    <property type="match status" value="1"/>
</dbReference>
<dbReference type="GO" id="GO:0031967">
    <property type="term" value="C:organelle envelope"/>
    <property type="evidence" value="ECO:0007669"/>
    <property type="project" value="UniProtKB-ARBA"/>
</dbReference>
<comment type="subunit">
    <text evidence="3">Component of the cytochrome c oxidase (complex IV, CIV), a multisubunit enzyme composed of a catalytic core of 3 subunits and several supernumerary subunits. The complex exists as a monomer or a dimer and forms supercomplexes (SCs) in the inner mitochondrial membrane with ubiquinol-cytochrome c oxidoreductase (cytochrome b-c1 complex, complex III, CIII).</text>
</comment>
<evidence type="ECO:0000256" key="5">
    <source>
        <dbReference type="ARBA" id="ARBA00022692"/>
    </source>
</evidence>
<evidence type="ECO:0000256" key="2">
    <source>
        <dbReference type="ARBA" id="ARBA00010581"/>
    </source>
</evidence>
<evidence type="ECO:0000256" key="1">
    <source>
        <dbReference type="ARBA" id="ARBA00004141"/>
    </source>
</evidence>
<feature type="domain" description="Heme-copper oxidase subunit III family profile" evidence="11">
    <location>
        <begin position="7"/>
        <end position="264"/>
    </location>
</feature>
<dbReference type="CDD" id="cd01665">
    <property type="entry name" value="Cyt_c_Oxidase_III"/>
    <property type="match status" value="1"/>
</dbReference>
<evidence type="ECO:0000256" key="7">
    <source>
        <dbReference type="ARBA" id="ARBA00022989"/>
    </source>
</evidence>
<comment type="function">
    <text evidence="9">Component of the cytochrome c oxidase, the last enzyme in the mitochondrial electron transport chain which drives oxidative phosphorylation. The respiratory chain contains 3 multisubunit complexes succinate dehydrogenase (complex II, CII), ubiquinol-cytochrome c oxidoreductase (cytochrome b-c1 complex, complex III, CIII) and cytochrome c oxidase (complex IV, CIV), that cooperate to transfer electrons derived from NADH and succinate to molecular oxygen, creating an electrochemical gradient over the inner membrane that drives transmembrane transport and the ATP synthase. Cytochrome c oxidase is the component of the respiratory chain that catalyzes the reduction of oxygen to water. Electrons originating from reduced cytochrome c in the intermembrane space (IMS) are transferred via the dinuclear copper A center (CU(A)) of subunit 2 and heme A of subunit 1 to the active site in subunit 1, a binuclear center (BNC) formed by heme A3 and copper B (CU(B)). The BNC reduces molecular oxygen to 2 water molecules using 4 electrons from cytochrome c in the IMS and 4 protons from the mitochondrial matrix.</text>
</comment>
<dbReference type="InterPro" id="IPR035973">
    <property type="entry name" value="Cyt_c_oxidase_su3-like_sf"/>
</dbReference>
<evidence type="ECO:0000313" key="12">
    <source>
        <dbReference type="EMBL" id="ACJ69630.1"/>
    </source>
</evidence>
<dbReference type="InterPro" id="IPR033945">
    <property type="entry name" value="Cyt_c_oxase_su3_dom"/>
</dbReference>
<feature type="transmembrane region" description="Helical" evidence="10">
    <location>
        <begin position="243"/>
        <end position="262"/>
    </location>
</feature>
<evidence type="ECO:0000256" key="6">
    <source>
        <dbReference type="ARBA" id="ARBA00022967"/>
    </source>
</evidence>
<keyword evidence="7 10" id="KW-1133">Transmembrane helix</keyword>
<dbReference type="GO" id="GO:0031090">
    <property type="term" value="C:organelle membrane"/>
    <property type="evidence" value="ECO:0007669"/>
    <property type="project" value="UniProtKB-ARBA"/>
</dbReference>
<evidence type="ECO:0000256" key="10">
    <source>
        <dbReference type="SAM" id="Phobius"/>
    </source>
</evidence>